<dbReference type="EMBL" id="JAASRN010000001">
    <property type="protein sequence ID" value="NIK73336.1"/>
    <property type="molecule type" value="Genomic_DNA"/>
</dbReference>
<evidence type="ECO:0000313" key="2">
    <source>
        <dbReference type="EMBL" id="NIK73336.1"/>
    </source>
</evidence>
<evidence type="ECO:0000259" key="1">
    <source>
        <dbReference type="Pfam" id="PF00425"/>
    </source>
</evidence>
<dbReference type="Pfam" id="PF00425">
    <property type="entry name" value="Chorismate_bind"/>
    <property type="match status" value="1"/>
</dbReference>
<dbReference type="RefSeq" id="WP_166918586.1">
    <property type="nucleotide sequence ID" value="NZ_JAASRN010000001.1"/>
</dbReference>
<protein>
    <submittedName>
        <fullName evidence="2">Isochorismate synthase</fullName>
        <ecNumber evidence="2">5.4.4.2</ecNumber>
    </submittedName>
</protein>
<dbReference type="PANTHER" id="PTHR42839:SF2">
    <property type="entry name" value="ISOCHORISMATE SYNTHASE ENTC"/>
    <property type="match status" value="1"/>
</dbReference>
<dbReference type="GO" id="GO:0008909">
    <property type="term" value="F:isochorismate synthase activity"/>
    <property type="evidence" value="ECO:0007669"/>
    <property type="project" value="UniProtKB-EC"/>
</dbReference>
<dbReference type="InterPro" id="IPR005801">
    <property type="entry name" value="ADC_synthase"/>
</dbReference>
<dbReference type="AlphaFoldDB" id="A0A846MP51"/>
<dbReference type="Gene3D" id="3.60.120.10">
    <property type="entry name" value="Anthranilate synthase"/>
    <property type="match status" value="1"/>
</dbReference>
<dbReference type="Proteomes" id="UP000537126">
    <property type="component" value="Unassembled WGS sequence"/>
</dbReference>
<feature type="domain" description="Chorismate-utilising enzyme C-terminal" evidence="1">
    <location>
        <begin position="137"/>
        <end position="390"/>
    </location>
</feature>
<keyword evidence="2" id="KW-0413">Isomerase</keyword>
<dbReference type="EC" id="5.4.4.2" evidence="2"/>
<reference evidence="2 3" key="1">
    <citation type="submission" date="2020-03" db="EMBL/GenBank/DDBJ databases">
        <title>Genomic Encyclopedia of Type Strains, Phase IV (KMG-IV): sequencing the most valuable type-strain genomes for metagenomic binning, comparative biology and taxonomic classification.</title>
        <authorList>
            <person name="Goeker M."/>
        </authorList>
    </citation>
    <scope>NUCLEOTIDE SEQUENCE [LARGE SCALE GENOMIC DNA]</scope>
    <source>
        <strain evidence="2 3">DSM 5718</strain>
    </source>
</reference>
<name>A0A846MP51_9BACT</name>
<sequence length="400" mass="45171">MNFSSVHTLGRVAWLEAAFYAAYRMQLPVVLWRLPHRNEQYCLVDMSGGKRSVPPSVLDPQPSFLVSPFVNAPDLSDTICLRPTCLFSTRTPVQDIEAQLAALPGDFRALFYEYLHGKEPLPAGCLPSWQEDTPQEQNRFEALVQRAVNEIAAGKLQKVVLSRRKSLPVESMPPLSRWFASLAACYPHAMVTLLYLPAYGCWLGATPEVLAAQDAQGIFHTMALAGTQAYDPAVPLQEVAWRQKEIEEQALVSRYIINCFKTLRLREFEEYGPRTVRAANLIHLRTDFKVDTRSLAYPQLLDRMLPLLHPTSAVCGMPKDAAMDFLHRHENYDRQLYSGFLGPLGVEGESAFFVNLRCLQYTSGCLHFYAGCGITADSDPRKEWNETCYKMQTLWQGIQS</sequence>
<dbReference type="PANTHER" id="PTHR42839">
    <property type="entry name" value="ISOCHORISMATE SYNTHASE ENTC"/>
    <property type="match status" value="1"/>
</dbReference>
<accession>A0A846MP51</accession>
<proteinExistence type="predicted"/>
<organism evidence="2 3">
    <name type="scientific">Thermonema lapsum</name>
    <dbReference type="NCBI Taxonomy" id="28195"/>
    <lineage>
        <taxon>Bacteria</taxon>
        <taxon>Pseudomonadati</taxon>
        <taxon>Bacteroidota</taxon>
        <taxon>Cytophagia</taxon>
        <taxon>Cytophagales</taxon>
        <taxon>Thermonemataceae</taxon>
        <taxon>Thermonema</taxon>
    </lineage>
</organism>
<dbReference type="InterPro" id="IPR015890">
    <property type="entry name" value="Chorismate_C"/>
</dbReference>
<comment type="caution">
    <text evidence="2">The sequence shown here is derived from an EMBL/GenBank/DDBJ whole genome shotgun (WGS) entry which is preliminary data.</text>
</comment>
<evidence type="ECO:0000313" key="3">
    <source>
        <dbReference type="Proteomes" id="UP000537126"/>
    </source>
</evidence>
<gene>
    <name evidence="2" type="ORF">FHS56_000822</name>
</gene>
<keyword evidence="3" id="KW-1185">Reference proteome</keyword>
<dbReference type="SUPFAM" id="SSF56322">
    <property type="entry name" value="ADC synthase"/>
    <property type="match status" value="1"/>
</dbReference>